<dbReference type="GO" id="GO:0006784">
    <property type="term" value="P:heme A biosynthetic process"/>
    <property type="evidence" value="ECO:0007669"/>
    <property type="project" value="UniProtKB-UniRule"/>
</dbReference>
<evidence type="ECO:0000256" key="9">
    <source>
        <dbReference type="ARBA" id="ARBA00023136"/>
    </source>
</evidence>
<keyword evidence="4 12" id="KW-0479">Metal-binding</keyword>
<feature type="transmembrane region" description="Helical" evidence="12">
    <location>
        <begin position="300"/>
        <end position="325"/>
    </location>
</feature>
<dbReference type="GO" id="GO:0046872">
    <property type="term" value="F:metal ion binding"/>
    <property type="evidence" value="ECO:0007669"/>
    <property type="project" value="UniProtKB-KW"/>
</dbReference>
<evidence type="ECO:0000256" key="5">
    <source>
        <dbReference type="ARBA" id="ARBA00022989"/>
    </source>
</evidence>
<comment type="function">
    <text evidence="12">Catalyzes the conversion of heme O to heme A by two successive hydroxylations of the methyl group at C8. The first hydroxylation forms heme I, the second hydroxylation results in an unstable dihydroxymethyl group, which spontaneously dehydrates, resulting in the formyl group of heme A.</text>
</comment>
<dbReference type="PANTHER" id="PTHR23289:SF2">
    <property type="entry name" value="CYTOCHROME C OXIDASE ASSEMBLY PROTEIN COX15 HOMOLOG"/>
    <property type="match status" value="1"/>
</dbReference>
<dbReference type="HAMAP" id="MF_01665">
    <property type="entry name" value="HemeA_synth_type2"/>
    <property type="match status" value="1"/>
</dbReference>
<dbReference type="GO" id="GO:0016653">
    <property type="term" value="F:oxidoreductase activity, acting on NAD(P)H, heme protein as acceptor"/>
    <property type="evidence" value="ECO:0007669"/>
    <property type="project" value="TreeGrafter"/>
</dbReference>
<evidence type="ECO:0000256" key="2">
    <source>
        <dbReference type="ARBA" id="ARBA00004141"/>
    </source>
</evidence>
<dbReference type="InterPro" id="IPR003780">
    <property type="entry name" value="COX15/CtaA_fam"/>
</dbReference>
<comment type="pathway">
    <text evidence="10 12">Porphyrin-containing compound metabolism; heme A biosynthesis; heme A from heme O: step 1/1.</text>
</comment>
<dbReference type="EMBL" id="JAHGAW010000012">
    <property type="protein sequence ID" value="MBT2188721.1"/>
    <property type="molecule type" value="Genomic_DNA"/>
</dbReference>
<feature type="binding site" description="axial binding residue" evidence="12">
    <location>
        <position position="272"/>
    </location>
    <ligand>
        <name>heme</name>
        <dbReference type="ChEBI" id="CHEBI:30413"/>
    </ligand>
    <ligandPart>
        <name>Fe</name>
        <dbReference type="ChEBI" id="CHEBI:18248"/>
    </ligandPart>
</feature>
<evidence type="ECO:0000256" key="6">
    <source>
        <dbReference type="ARBA" id="ARBA00023002"/>
    </source>
</evidence>
<dbReference type="GO" id="GO:0005886">
    <property type="term" value="C:plasma membrane"/>
    <property type="evidence" value="ECO:0007669"/>
    <property type="project" value="UniProtKB-SubCell"/>
</dbReference>
<sequence length="350" mass="37741">MPQVAHPTSTFPARRTAGRPVLLARWLYAITALIILMVVIGGITRLTESGLSITQWKPVTGTLPPLTQADWEAEFAAYKQSSQYVLMNQGMTLAAFKHIFFWEYVHRLLGRLIGVAYALPLVWFAWRRAIPVGFGMRLIVLLLLGGAQGGVGWLMVRSGLTDRTNVEPAMLAAHLGMALVLLAAVLWTARDFALLARDPAAGKARLTLAGALPVLLLFVQLMLGALTAGLRAGYVANTWPLMNDHFVPEGIAWAGSLWMTLTSDPFLVHFLHRWWAWAAAAAIVWMAARLHGAGAQQQAIALVGLTLGQIMLGIATVITGVALVIAVGHQLVGALLFGAAIMGAHRLGTR</sequence>
<proteinExistence type="inferred from homology"/>
<dbReference type="InterPro" id="IPR023754">
    <property type="entry name" value="HemeA_Synthase_type2"/>
</dbReference>
<feature type="transmembrane region" description="Helical" evidence="12">
    <location>
        <begin position="138"/>
        <end position="156"/>
    </location>
</feature>
<dbReference type="AlphaFoldDB" id="A0A9X1DF17"/>
<evidence type="ECO:0000256" key="12">
    <source>
        <dbReference type="HAMAP-Rule" id="MF_01665"/>
    </source>
</evidence>
<feature type="transmembrane region" description="Helical" evidence="12">
    <location>
        <begin position="331"/>
        <end position="348"/>
    </location>
</feature>
<organism evidence="13 14">
    <name type="scientific">Sphingobium nicotianae</name>
    <dbReference type="NCBI Taxonomy" id="2782607"/>
    <lineage>
        <taxon>Bacteria</taxon>
        <taxon>Pseudomonadati</taxon>
        <taxon>Pseudomonadota</taxon>
        <taxon>Alphaproteobacteria</taxon>
        <taxon>Sphingomonadales</taxon>
        <taxon>Sphingomonadaceae</taxon>
        <taxon>Sphingobium</taxon>
    </lineage>
</organism>
<feature type="transmembrane region" description="Helical" evidence="12">
    <location>
        <begin position="266"/>
        <end position="288"/>
    </location>
</feature>
<gene>
    <name evidence="12" type="primary">ctaA</name>
    <name evidence="13" type="ORF">KK488_17345</name>
</gene>
<dbReference type="Proteomes" id="UP001138757">
    <property type="component" value="Unassembled WGS sequence"/>
</dbReference>
<comment type="catalytic activity">
    <reaction evidence="11">
        <text>Fe(II)-heme o + 2 A + H2O = Fe(II)-heme a + 2 AH2</text>
        <dbReference type="Rhea" id="RHEA:63388"/>
        <dbReference type="ChEBI" id="CHEBI:13193"/>
        <dbReference type="ChEBI" id="CHEBI:15377"/>
        <dbReference type="ChEBI" id="CHEBI:17499"/>
        <dbReference type="ChEBI" id="CHEBI:60530"/>
        <dbReference type="ChEBI" id="CHEBI:61715"/>
        <dbReference type="EC" id="1.17.99.9"/>
    </reaction>
    <physiologicalReaction direction="left-to-right" evidence="11">
        <dbReference type="Rhea" id="RHEA:63389"/>
    </physiologicalReaction>
</comment>
<evidence type="ECO:0000256" key="8">
    <source>
        <dbReference type="ARBA" id="ARBA00023133"/>
    </source>
</evidence>
<dbReference type="RefSeq" id="WP_214624974.1">
    <property type="nucleotide sequence ID" value="NZ_JAHGAW010000012.1"/>
</dbReference>
<feature type="transmembrane region" description="Helical" evidence="12">
    <location>
        <begin position="208"/>
        <end position="234"/>
    </location>
</feature>
<dbReference type="PANTHER" id="PTHR23289">
    <property type="entry name" value="CYTOCHROME C OXIDASE ASSEMBLY PROTEIN COX15"/>
    <property type="match status" value="1"/>
</dbReference>
<dbReference type="Pfam" id="PF02628">
    <property type="entry name" value="COX15-CtaA"/>
    <property type="match status" value="1"/>
</dbReference>
<evidence type="ECO:0000256" key="3">
    <source>
        <dbReference type="ARBA" id="ARBA00022692"/>
    </source>
</evidence>
<keyword evidence="3 12" id="KW-0812">Transmembrane</keyword>
<comment type="cofactor">
    <cofactor evidence="1 12">
        <name>heme b</name>
        <dbReference type="ChEBI" id="CHEBI:60344"/>
    </cofactor>
</comment>
<comment type="caution">
    <text evidence="13">The sequence shown here is derived from an EMBL/GenBank/DDBJ whole genome shotgun (WGS) entry which is preliminary data.</text>
</comment>
<accession>A0A9X1DF17</accession>
<name>A0A9X1DF17_9SPHN</name>
<feature type="transmembrane region" description="Helical" evidence="12">
    <location>
        <begin position="26"/>
        <end position="47"/>
    </location>
</feature>
<evidence type="ECO:0000256" key="4">
    <source>
        <dbReference type="ARBA" id="ARBA00022723"/>
    </source>
</evidence>
<keyword evidence="12" id="KW-1003">Cell membrane</keyword>
<feature type="transmembrane region" description="Helical" evidence="12">
    <location>
        <begin position="168"/>
        <end position="187"/>
    </location>
</feature>
<feature type="binding site" description="axial binding residue" evidence="12">
    <location>
        <position position="329"/>
    </location>
    <ligand>
        <name>heme</name>
        <dbReference type="ChEBI" id="CHEBI:30413"/>
    </ligand>
    <ligandPart>
        <name>Fe</name>
        <dbReference type="ChEBI" id="CHEBI:18248"/>
    </ligandPart>
</feature>
<keyword evidence="9 12" id="KW-0472">Membrane</keyword>
<keyword evidence="7 12" id="KW-0408">Iron</keyword>
<keyword evidence="14" id="KW-1185">Reference proteome</keyword>
<dbReference type="GO" id="GO:0120547">
    <property type="term" value="F:heme A synthase activity"/>
    <property type="evidence" value="ECO:0007669"/>
    <property type="project" value="UniProtKB-EC"/>
</dbReference>
<evidence type="ECO:0000256" key="1">
    <source>
        <dbReference type="ARBA" id="ARBA00001970"/>
    </source>
</evidence>
<evidence type="ECO:0000313" key="13">
    <source>
        <dbReference type="EMBL" id="MBT2188721.1"/>
    </source>
</evidence>
<comment type="similarity">
    <text evidence="12">Belongs to the COX15/CtaA family. Type 2 subfamily.</text>
</comment>
<evidence type="ECO:0000313" key="14">
    <source>
        <dbReference type="Proteomes" id="UP001138757"/>
    </source>
</evidence>
<comment type="subcellular location">
    <subcellularLocation>
        <location evidence="12">Cell membrane</location>
        <topology evidence="12">Multi-pass membrane protein</topology>
    </subcellularLocation>
    <subcellularLocation>
        <location evidence="2">Membrane</location>
        <topology evidence="2">Multi-pass membrane protein</topology>
    </subcellularLocation>
</comment>
<comment type="subunit">
    <text evidence="12">Interacts with CtaB.</text>
</comment>
<keyword evidence="6 12" id="KW-0560">Oxidoreductase</keyword>
<feature type="transmembrane region" description="Helical" evidence="12">
    <location>
        <begin position="108"/>
        <end position="126"/>
    </location>
</feature>
<protein>
    <recommendedName>
        <fullName evidence="12">Heme A synthase</fullName>
        <shortName evidence="12">HAS</shortName>
        <ecNumber evidence="12">1.17.99.9</ecNumber>
    </recommendedName>
    <alternativeName>
        <fullName evidence="12">Cytochrome aa3-controlling protein</fullName>
    </alternativeName>
</protein>
<keyword evidence="8 12" id="KW-0350">Heme biosynthesis</keyword>
<evidence type="ECO:0000256" key="11">
    <source>
        <dbReference type="ARBA" id="ARBA00048044"/>
    </source>
</evidence>
<dbReference type="EC" id="1.17.99.9" evidence="12"/>
<reference evidence="13" key="1">
    <citation type="submission" date="2021-05" db="EMBL/GenBank/DDBJ databases">
        <title>Genome of Sphingobium sp. strain.</title>
        <authorList>
            <person name="Fan R."/>
        </authorList>
    </citation>
    <scope>NUCLEOTIDE SEQUENCE</scope>
    <source>
        <strain evidence="13">H33</strain>
    </source>
</reference>
<evidence type="ECO:0000256" key="10">
    <source>
        <dbReference type="ARBA" id="ARBA00044501"/>
    </source>
</evidence>
<keyword evidence="5 12" id="KW-1133">Transmembrane helix</keyword>
<evidence type="ECO:0000256" key="7">
    <source>
        <dbReference type="ARBA" id="ARBA00023004"/>
    </source>
</evidence>